<dbReference type="GO" id="GO:0046081">
    <property type="term" value="P:dUTP catabolic process"/>
    <property type="evidence" value="ECO:0007669"/>
    <property type="project" value="InterPro"/>
</dbReference>
<dbReference type="PANTHER" id="PTHR11241">
    <property type="entry name" value="DEOXYURIDINE 5'-TRIPHOSPHATE NUCLEOTIDOHYDROLASE"/>
    <property type="match status" value="1"/>
</dbReference>
<reference evidence="7 8" key="1">
    <citation type="journal article" date="2016" name="Nat. Commun.">
        <title>Thousands of microbial genomes shed light on interconnected biogeochemical processes in an aquifer system.</title>
        <authorList>
            <person name="Anantharaman K."/>
            <person name="Brown C.T."/>
            <person name="Hug L.A."/>
            <person name="Sharon I."/>
            <person name="Castelle C.J."/>
            <person name="Probst A.J."/>
            <person name="Thomas B.C."/>
            <person name="Singh A."/>
            <person name="Wilkins M.J."/>
            <person name="Karaoz U."/>
            <person name="Brodie E.L."/>
            <person name="Williams K.H."/>
            <person name="Hubbard S.S."/>
            <person name="Banfield J.F."/>
        </authorList>
    </citation>
    <scope>NUCLEOTIDE SEQUENCE [LARGE SCALE GENOMIC DNA]</scope>
</reference>
<dbReference type="EC" id="3.6.1.23" evidence="2"/>
<evidence type="ECO:0000259" key="6">
    <source>
        <dbReference type="Pfam" id="PF00692"/>
    </source>
</evidence>
<dbReference type="SUPFAM" id="SSF51283">
    <property type="entry name" value="dUTPase-like"/>
    <property type="match status" value="1"/>
</dbReference>
<keyword evidence="3" id="KW-0378">Hydrolase</keyword>
<accession>A0A1G1ZN93</accession>
<dbReference type="GO" id="GO:0000287">
    <property type="term" value="F:magnesium ion binding"/>
    <property type="evidence" value="ECO:0007669"/>
    <property type="project" value="InterPro"/>
</dbReference>
<evidence type="ECO:0000313" key="7">
    <source>
        <dbReference type="EMBL" id="OGY65307.1"/>
    </source>
</evidence>
<feature type="domain" description="dUTPase-like" evidence="6">
    <location>
        <begin position="12"/>
        <end position="141"/>
    </location>
</feature>
<dbReference type="GO" id="GO:0006226">
    <property type="term" value="P:dUMP biosynthetic process"/>
    <property type="evidence" value="ECO:0007669"/>
    <property type="project" value="InterPro"/>
</dbReference>
<evidence type="ECO:0000256" key="2">
    <source>
        <dbReference type="ARBA" id="ARBA00012379"/>
    </source>
</evidence>
<gene>
    <name evidence="7" type="ORF">A3A16_01865</name>
</gene>
<dbReference type="Proteomes" id="UP000177942">
    <property type="component" value="Unassembled WGS sequence"/>
</dbReference>
<comment type="caution">
    <text evidence="7">The sequence shown here is derived from an EMBL/GenBank/DDBJ whole genome shotgun (WGS) entry which is preliminary data.</text>
</comment>
<name>A0A1G1ZN93_9BACT</name>
<proteinExistence type="inferred from homology"/>
<evidence type="ECO:0000256" key="3">
    <source>
        <dbReference type="ARBA" id="ARBA00022801"/>
    </source>
</evidence>
<dbReference type="AlphaFoldDB" id="A0A1G1ZN93"/>
<dbReference type="STRING" id="1798407.A3A16_01865"/>
<dbReference type="CDD" id="cd07557">
    <property type="entry name" value="trimeric_dUTPase"/>
    <property type="match status" value="1"/>
</dbReference>
<dbReference type="InterPro" id="IPR033704">
    <property type="entry name" value="dUTPase_trimeric"/>
</dbReference>
<dbReference type="Pfam" id="PF00692">
    <property type="entry name" value="dUTPase"/>
    <property type="match status" value="1"/>
</dbReference>
<evidence type="ECO:0000313" key="8">
    <source>
        <dbReference type="Proteomes" id="UP000177942"/>
    </source>
</evidence>
<evidence type="ECO:0000256" key="5">
    <source>
        <dbReference type="ARBA" id="ARBA00047686"/>
    </source>
</evidence>
<dbReference type="GO" id="GO:0004170">
    <property type="term" value="F:dUTP diphosphatase activity"/>
    <property type="evidence" value="ECO:0007669"/>
    <property type="project" value="UniProtKB-EC"/>
</dbReference>
<dbReference type="EMBL" id="MHJJ01000012">
    <property type="protein sequence ID" value="OGY65307.1"/>
    <property type="molecule type" value="Genomic_DNA"/>
</dbReference>
<comment type="catalytic activity">
    <reaction evidence="5">
        <text>dUTP + H2O = dUMP + diphosphate + H(+)</text>
        <dbReference type="Rhea" id="RHEA:10248"/>
        <dbReference type="ChEBI" id="CHEBI:15377"/>
        <dbReference type="ChEBI" id="CHEBI:15378"/>
        <dbReference type="ChEBI" id="CHEBI:33019"/>
        <dbReference type="ChEBI" id="CHEBI:61555"/>
        <dbReference type="ChEBI" id="CHEBI:246422"/>
        <dbReference type="EC" id="3.6.1.23"/>
    </reaction>
</comment>
<dbReference type="InterPro" id="IPR029054">
    <property type="entry name" value="dUTPase-like"/>
</dbReference>
<sequence>MKVKIRRVDKSLPLPRYHTDGAAALDCCAREKNIVEPNQLAYIPLNVCVKPPKNHFVLLVARSSLPKKGLILANGVGIGDEDFSGNNDEYKAVVYNYTADKITVERGDRIAQMILLPFDKVEWEEVDDMDSKDRGGFGSTGK</sequence>
<dbReference type="InterPro" id="IPR036157">
    <property type="entry name" value="dUTPase-like_sf"/>
</dbReference>
<organism evidence="7 8">
    <name type="scientific">Candidatus Harrisonbacteria bacterium RIFCSPLOWO2_01_FULL_44_18</name>
    <dbReference type="NCBI Taxonomy" id="1798407"/>
    <lineage>
        <taxon>Bacteria</taxon>
        <taxon>Candidatus Harrisoniibacteriota</taxon>
    </lineage>
</organism>
<dbReference type="InterPro" id="IPR008181">
    <property type="entry name" value="dUTPase"/>
</dbReference>
<comment type="similarity">
    <text evidence="1">Belongs to the dUTPase family.</text>
</comment>
<evidence type="ECO:0000256" key="4">
    <source>
        <dbReference type="ARBA" id="ARBA00023080"/>
    </source>
</evidence>
<keyword evidence="4" id="KW-0546">Nucleotide metabolism</keyword>
<dbReference type="PANTHER" id="PTHR11241:SF0">
    <property type="entry name" value="DEOXYURIDINE 5'-TRIPHOSPHATE NUCLEOTIDOHYDROLASE"/>
    <property type="match status" value="1"/>
</dbReference>
<evidence type="ECO:0000256" key="1">
    <source>
        <dbReference type="ARBA" id="ARBA00006581"/>
    </source>
</evidence>
<dbReference type="Gene3D" id="2.70.40.10">
    <property type="match status" value="1"/>
</dbReference>
<protein>
    <recommendedName>
        <fullName evidence="2">dUTP diphosphatase</fullName>
        <ecNumber evidence="2">3.6.1.23</ecNumber>
    </recommendedName>
</protein>